<name>A0ABQ9TFM6_SAGOE</name>
<dbReference type="Proteomes" id="UP001266305">
    <property type="component" value="Unassembled WGS sequence"/>
</dbReference>
<evidence type="ECO:0000313" key="3">
    <source>
        <dbReference type="Proteomes" id="UP001266305"/>
    </source>
</evidence>
<feature type="region of interest" description="Disordered" evidence="1">
    <location>
        <begin position="27"/>
        <end position="59"/>
    </location>
</feature>
<comment type="caution">
    <text evidence="2">The sequence shown here is derived from an EMBL/GenBank/DDBJ whole genome shotgun (WGS) entry which is preliminary data.</text>
</comment>
<dbReference type="EMBL" id="JASSZA010000023">
    <property type="protein sequence ID" value="KAK2083548.1"/>
    <property type="molecule type" value="Genomic_DNA"/>
</dbReference>
<feature type="compositionally biased region" description="Basic and acidic residues" evidence="1">
    <location>
        <begin position="27"/>
        <end position="44"/>
    </location>
</feature>
<proteinExistence type="predicted"/>
<sequence length="59" mass="6517">EMQQYGNLSDAKPSYCQLMSEISIEDSSHIHAHKTENEKHRGSDGDGGSEGDFFTNTKA</sequence>
<accession>A0ABQ9TFM6</accession>
<evidence type="ECO:0000313" key="2">
    <source>
        <dbReference type="EMBL" id="KAK2083548.1"/>
    </source>
</evidence>
<gene>
    <name evidence="2" type="ORF">P7K49_038784</name>
</gene>
<reference evidence="2 3" key="1">
    <citation type="submission" date="2023-05" db="EMBL/GenBank/DDBJ databases">
        <title>B98-5 Cell Line De Novo Hybrid Assembly: An Optical Mapping Approach.</title>
        <authorList>
            <person name="Kananen K."/>
            <person name="Auerbach J.A."/>
            <person name="Kautto E."/>
            <person name="Blachly J.S."/>
        </authorList>
    </citation>
    <scope>NUCLEOTIDE SEQUENCE [LARGE SCALE GENOMIC DNA]</scope>
    <source>
        <strain evidence="2">B95-8</strain>
        <tissue evidence="2">Cell line</tissue>
    </source>
</reference>
<organism evidence="2 3">
    <name type="scientific">Saguinus oedipus</name>
    <name type="common">Cotton-top tamarin</name>
    <name type="synonym">Oedipomidas oedipus</name>
    <dbReference type="NCBI Taxonomy" id="9490"/>
    <lineage>
        <taxon>Eukaryota</taxon>
        <taxon>Metazoa</taxon>
        <taxon>Chordata</taxon>
        <taxon>Craniata</taxon>
        <taxon>Vertebrata</taxon>
        <taxon>Euteleostomi</taxon>
        <taxon>Mammalia</taxon>
        <taxon>Eutheria</taxon>
        <taxon>Euarchontoglires</taxon>
        <taxon>Primates</taxon>
        <taxon>Haplorrhini</taxon>
        <taxon>Platyrrhini</taxon>
        <taxon>Cebidae</taxon>
        <taxon>Callitrichinae</taxon>
        <taxon>Saguinus</taxon>
    </lineage>
</organism>
<keyword evidence="3" id="KW-1185">Reference proteome</keyword>
<feature type="non-terminal residue" evidence="2">
    <location>
        <position position="59"/>
    </location>
</feature>
<feature type="non-terminal residue" evidence="2">
    <location>
        <position position="1"/>
    </location>
</feature>
<evidence type="ECO:0000256" key="1">
    <source>
        <dbReference type="SAM" id="MobiDB-lite"/>
    </source>
</evidence>
<protein>
    <submittedName>
        <fullName evidence="2">Uncharacterized protein</fullName>
    </submittedName>
</protein>